<name>A0A0J8ANH3_9SPHN</name>
<dbReference type="PANTHER" id="PTHR43039">
    <property type="entry name" value="ESTERASE-RELATED"/>
    <property type="match status" value="1"/>
</dbReference>
<evidence type="ECO:0000256" key="1">
    <source>
        <dbReference type="ARBA" id="ARBA00008645"/>
    </source>
</evidence>
<proteinExistence type="inferred from homology"/>
<organism evidence="4 5">
    <name type="scientific">Novosphingobium barchaimii LL02</name>
    <dbReference type="NCBI Taxonomy" id="1114963"/>
    <lineage>
        <taxon>Bacteria</taxon>
        <taxon>Pseudomonadati</taxon>
        <taxon>Pseudomonadota</taxon>
        <taxon>Alphaproteobacteria</taxon>
        <taxon>Sphingomonadales</taxon>
        <taxon>Sphingomonadaceae</taxon>
        <taxon>Novosphingobium</taxon>
    </lineage>
</organism>
<dbReference type="SUPFAM" id="SSF53474">
    <property type="entry name" value="alpha/beta-Hydrolases"/>
    <property type="match status" value="1"/>
</dbReference>
<dbReference type="Proteomes" id="UP000052268">
    <property type="component" value="Unassembled WGS sequence"/>
</dbReference>
<evidence type="ECO:0000313" key="5">
    <source>
        <dbReference type="Proteomes" id="UP000052268"/>
    </source>
</evidence>
<evidence type="ECO:0000259" key="3">
    <source>
        <dbReference type="Pfam" id="PF00561"/>
    </source>
</evidence>
<protein>
    <submittedName>
        <fullName evidence="4">Alpha/beta hydrolase</fullName>
    </submittedName>
</protein>
<dbReference type="PATRIC" id="fig|1114963.3.peg.1554"/>
<dbReference type="AlphaFoldDB" id="A0A0J8ANH3"/>
<comment type="caution">
    <text evidence="4">The sequence shown here is derived from an EMBL/GenBank/DDBJ whole genome shotgun (WGS) entry which is preliminary data.</text>
</comment>
<dbReference type="InterPro" id="IPR029058">
    <property type="entry name" value="AB_hydrolase_fold"/>
</dbReference>
<accession>A0A0J8ANH3</accession>
<dbReference type="Gene3D" id="3.40.50.1820">
    <property type="entry name" value="alpha/beta hydrolase"/>
    <property type="match status" value="1"/>
</dbReference>
<dbReference type="OrthoDB" id="8680283at2"/>
<feature type="domain" description="AB hydrolase-1" evidence="3">
    <location>
        <begin position="20"/>
        <end position="250"/>
    </location>
</feature>
<gene>
    <name evidence="4" type="ORF">V474_13725</name>
</gene>
<evidence type="ECO:0000313" key="4">
    <source>
        <dbReference type="EMBL" id="KMS56055.1"/>
    </source>
</evidence>
<comment type="similarity">
    <text evidence="1">Belongs to the AB hydrolase superfamily.</text>
</comment>
<sequence>MSCFAKLHGRRSGAGKTTAILSHGFGTDQDAWASLRPWFEERFDVISFDLAGCGPAGAESYDFDRHGSMFGYADDLIELIDELGVQGCIYVGHSMSSMIGAAAACARPELFTRMVMIGASPRYLNEGDYVGGFEQEGLDQLFASMAANFQAWVAGFAPMVVGIDDREAVADFSRTLFQMRPDIALNTSRTIFGSDMRRTARRVPTPVHLIQTASDVAVPLQVGEWLAATIPDATLDIIDASGHLPHITAPVEVLRIIEQRLAGILS</sequence>
<dbReference type="EMBL" id="JACU01000004">
    <property type="protein sequence ID" value="KMS56055.1"/>
    <property type="molecule type" value="Genomic_DNA"/>
</dbReference>
<dbReference type="GO" id="GO:0016787">
    <property type="term" value="F:hydrolase activity"/>
    <property type="evidence" value="ECO:0007669"/>
    <property type="project" value="UniProtKB-KW"/>
</dbReference>
<keyword evidence="5" id="KW-1185">Reference proteome</keyword>
<reference evidence="4 5" key="1">
    <citation type="journal article" date="2015" name="G3 (Bethesda)">
        <title>Insights into Ongoing Evolution of the Hexachlorocyclohexane Catabolic Pathway from Comparative Genomics of Ten Sphingomonadaceae Strains.</title>
        <authorList>
            <person name="Pearce S.L."/>
            <person name="Oakeshott J.G."/>
            <person name="Pandey G."/>
        </authorList>
    </citation>
    <scope>NUCLEOTIDE SEQUENCE [LARGE SCALE GENOMIC DNA]</scope>
    <source>
        <strain evidence="4 5">LL02</strain>
    </source>
</reference>
<dbReference type="FunFam" id="3.40.50.1820:FF:000042">
    <property type="entry name" value="probable strigolactone esterase DAD2"/>
    <property type="match status" value="1"/>
</dbReference>
<keyword evidence="2 4" id="KW-0378">Hydrolase</keyword>
<dbReference type="InterPro" id="IPR000073">
    <property type="entry name" value="AB_hydrolase_1"/>
</dbReference>
<dbReference type="Pfam" id="PF00561">
    <property type="entry name" value="Abhydrolase_1"/>
    <property type="match status" value="1"/>
</dbReference>
<evidence type="ECO:0000256" key="2">
    <source>
        <dbReference type="ARBA" id="ARBA00022801"/>
    </source>
</evidence>